<feature type="compositionally biased region" description="Basic and acidic residues" evidence="1">
    <location>
        <begin position="25"/>
        <end position="39"/>
    </location>
</feature>
<evidence type="ECO:0000313" key="2">
    <source>
        <dbReference type="EMBL" id="SMY24945.1"/>
    </source>
</evidence>
<feature type="region of interest" description="Disordered" evidence="1">
    <location>
        <begin position="533"/>
        <end position="560"/>
    </location>
</feature>
<organism evidence="2 3">
    <name type="scientific">Zymoseptoria tritici ST99CH_1A5</name>
    <dbReference type="NCBI Taxonomy" id="1276529"/>
    <lineage>
        <taxon>Eukaryota</taxon>
        <taxon>Fungi</taxon>
        <taxon>Dikarya</taxon>
        <taxon>Ascomycota</taxon>
        <taxon>Pezizomycotina</taxon>
        <taxon>Dothideomycetes</taxon>
        <taxon>Dothideomycetidae</taxon>
        <taxon>Mycosphaerellales</taxon>
        <taxon>Mycosphaerellaceae</taxon>
        <taxon>Zymoseptoria</taxon>
    </lineage>
</organism>
<feature type="region of interest" description="Disordered" evidence="1">
    <location>
        <begin position="110"/>
        <end position="211"/>
    </location>
</feature>
<sequence length="752" mass="85135">MHSLLSTAQRAAHRPSKARSRLEHKKREEQVDDERANNKDDEEEEEGEGEVEEEDDPDNPEFQECNREDKEGDDETFAPSSMPPYEPSQISMPAIANDLKKIKARVDWFEDNPVRNEPETKEQLRRAGVRTRGVQYPAYEKESQMAAEPSIPRPRRGRPKKQVVVVIDSSDPVDESEEDSATREDAGGNATQELEDDTPHDDNDDDAVNESHIRLLSTGTFNKKVGTNGLGLRPSALVKNTRYRSVPHSSTPAAAVQSQSASAIATRDAARMPPPSRPQKRSYPTIPSSTARPIGRRDLPSSPPLQNHSSQSLSNTQWEEDFINNDPPDTQPASQVNNNRFRLPNGYATQIADFYAGQSLESVATPVPGSSIADDLTQFMPHRDTQQLNPLRATSRAELAARFRYERTKGNEYFARFIYSQEIACSTLRGADAKMVIYDAAMCLDTVFDEIVEGLIDGDLPTKLADPLSRETEICNMFHERASETRHPGIYLNSLTDDRGHSPKWQHLWNALQDFKRYCVDDVKNNGLSYDIDRQMRPHTSPADSHNGYRKYLDHEDTNDPIRGRRQKAGTFAANLERALLAIDEKDRDRDDILFDILVELGYSGSLLERLIQHAEQESSNFLMNLFEACLVYRNGPKYKVRQHIIHLIAWKEHRELSEILLTRIGQGYVTSGTGFSHYPAGRSVPWTRTSPQEARDFQWVFENSPVQANQKKALRRIKQGTNGYPTELDLPDGAVGDFMEDVYKCVMEDFC</sequence>
<proteinExistence type="predicted"/>
<dbReference type="Proteomes" id="UP000215453">
    <property type="component" value="Chromosome 5"/>
</dbReference>
<accession>A0A1Y6LKX3</accession>
<feature type="compositionally biased region" description="Acidic residues" evidence="1">
    <location>
        <begin position="40"/>
        <end position="61"/>
    </location>
</feature>
<feature type="compositionally biased region" description="Acidic residues" evidence="1">
    <location>
        <begin position="193"/>
        <end position="208"/>
    </location>
</feature>
<feature type="compositionally biased region" description="Basic and acidic residues" evidence="1">
    <location>
        <begin position="110"/>
        <end position="125"/>
    </location>
</feature>
<evidence type="ECO:0000256" key="1">
    <source>
        <dbReference type="SAM" id="MobiDB-lite"/>
    </source>
</evidence>
<gene>
    <name evidence="2" type="ORF">ZT1A5_G6387</name>
</gene>
<feature type="compositionally biased region" description="Basic and acidic residues" evidence="1">
    <location>
        <begin position="551"/>
        <end position="560"/>
    </location>
</feature>
<reference evidence="2 3" key="1">
    <citation type="submission" date="2016-10" db="EMBL/GenBank/DDBJ databases">
        <authorList>
            <person name="Varghese N."/>
        </authorList>
    </citation>
    <scope>NUCLEOTIDE SEQUENCE [LARGE SCALE GENOMIC DNA]</scope>
</reference>
<dbReference type="AlphaFoldDB" id="A0A1Y6LKX3"/>
<feature type="region of interest" description="Disordered" evidence="1">
    <location>
        <begin position="243"/>
        <end position="341"/>
    </location>
</feature>
<protein>
    <submittedName>
        <fullName evidence="2">Uncharacterized protein</fullName>
    </submittedName>
</protein>
<feature type="compositionally biased region" description="Basic residues" evidence="1">
    <location>
        <begin position="11"/>
        <end position="24"/>
    </location>
</feature>
<name>A0A1Y6LKX3_ZYMTR</name>
<feature type="compositionally biased region" description="Low complexity" evidence="1">
    <location>
        <begin position="249"/>
        <end position="266"/>
    </location>
</feature>
<dbReference type="EMBL" id="LT882680">
    <property type="protein sequence ID" value="SMY24945.1"/>
    <property type="molecule type" value="Genomic_DNA"/>
</dbReference>
<evidence type="ECO:0000313" key="3">
    <source>
        <dbReference type="Proteomes" id="UP000215453"/>
    </source>
</evidence>
<feature type="compositionally biased region" description="Polar residues" evidence="1">
    <location>
        <begin position="327"/>
        <end position="340"/>
    </location>
</feature>
<feature type="compositionally biased region" description="Polar residues" evidence="1">
    <location>
        <begin position="304"/>
        <end position="317"/>
    </location>
</feature>
<feature type="region of interest" description="Disordered" evidence="1">
    <location>
        <begin position="1"/>
        <end position="92"/>
    </location>
</feature>